<evidence type="ECO:0000256" key="1">
    <source>
        <dbReference type="SAM" id="MobiDB-lite"/>
    </source>
</evidence>
<evidence type="ECO:0000313" key="2">
    <source>
        <dbReference type="EMBL" id="SBS99246.1"/>
    </source>
</evidence>
<reference evidence="3" key="1">
    <citation type="submission" date="2016-05" db="EMBL/GenBank/DDBJ databases">
        <authorList>
            <person name="Naeem Raeece"/>
        </authorList>
    </citation>
    <scope>NUCLEOTIDE SEQUENCE [LARGE SCALE GENOMIC DNA]</scope>
</reference>
<feature type="compositionally biased region" description="Basic and acidic residues" evidence="1">
    <location>
        <begin position="189"/>
        <end position="199"/>
    </location>
</feature>
<feature type="compositionally biased region" description="Polar residues" evidence="1">
    <location>
        <begin position="215"/>
        <end position="229"/>
    </location>
</feature>
<dbReference type="AlphaFoldDB" id="A0A1A8X4Z4"/>
<proteinExistence type="predicted"/>
<sequence>MDSCFSSYVPIFGYDLLSFLRKTEFKKIITHVQEKTKSLKNEKNKQNFRRVCLELAEYLIKKKKEPPPFEREHKWELALKYWLQQYYKGLNKYGGCFMILNEEDKKVLDFIYEAEDFCSEKNRKKPNCINTEKRSNKKCDSACLNHTAVQQNKEQHPDVSHDLTIHQDQDSLKSLLQIQNLTTQQSESAPDHQAEDKKSLSGTPNMKNQADVAESVQTETSSILKNSDILSSETSTESLSAASDTKTLMLPHGQGIIPLFPETLEPVSSTFFSPALNKTPGLLKKRKSIKRRQVKLLRILIPSQSNRKKKILTHDHPENTIYDEEQIIKKLKIHEHHIIKNIKSSKQKKDRFKTIIEVHMEVLEEFRNEEWEHKKGEFLELCL</sequence>
<organism evidence="2 3">
    <name type="scientific">Plasmodium malariae</name>
    <dbReference type="NCBI Taxonomy" id="5858"/>
    <lineage>
        <taxon>Eukaryota</taxon>
        <taxon>Sar</taxon>
        <taxon>Alveolata</taxon>
        <taxon>Apicomplexa</taxon>
        <taxon>Aconoidasida</taxon>
        <taxon>Haemosporida</taxon>
        <taxon>Plasmodiidae</taxon>
        <taxon>Plasmodium</taxon>
        <taxon>Plasmodium (Plasmodium)</taxon>
    </lineage>
</organism>
<feature type="compositionally biased region" description="Low complexity" evidence="1">
    <location>
        <begin position="230"/>
        <end position="242"/>
    </location>
</feature>
<dbReference type="Proteomes" id="UP000078597">
    <property type="component" value="Unassembled WGS sequence"/>
</dbReference>
<gene>
    <name evidence="2" type="ORF">PMALA_068460</name>
</gene>
<feature type="region of interest" description="Disordered" evidence="1">
    <location>
        <begin position="183"/>
        <end position="242"/>
    </location>
</feature>
<accession>A0A1A8X4Z4</accession>
<name>A0A1A8X4Z4_PLAMA</name>
<dbReference type="EMBL" id="FLQW01005617">
    <property type="protein sequence ID" value="SBS99246.1"/>
    <property type="molecule type" value="Genomic_DNA"/>
</dbReference>
<feature type="non-terminal residue" evidence="2">
    <location>
        <position position="383"/>
    </location>
</feature>
<protein>
    <submittedName>
        <fullName evidence="2">Surface-associated interspersed protein 8.2 (SURFIN 8.2) (SURF8.2)</fullName>
    </submittedName>
</protein>
<evidence type="ECO:0000313" key="3">
    <source>
        <dbReference type="Proteomes" id="UP000078597"/>
    </source>
</evidence>